<dbReference type="AlphaFoldDB" id="A0ABD0N3A9"/>
<sequence length="61" mass="6755">MTSQYDDDSRDRSECKSKSPTVLSSYCIDSILGRRSPCKVRQLGAQSLPAPVRPDHDQSGE</sequence>
<organism evidence="2 3">
    <name type="scientific">Cirrhinus mrigala</name>
    <name type="common">Mrigala</name>
    <dbReference type="NCBI Taxonomy" id="683832"/>
    <lineage>
        <taxon>Eukaryota</taxon>
        <taxon>Metazoa</taxon>
        <taxon>Chordata</taxon>
        <taxon>Craniata</taxon>
        <taxon>Vertebrata</taxon>
        <taxon>Euteleostomi</taxon>
        <taxon>Actinopterygii</taxon>
        <taxon>Neopterygii</taxon>
        <taxon>Teleostei</taxon>
        <taxon>Ostariophysi</taxon>
        <taxon>Cypriniformes</taxon>
        <taxon>Cyprinidae</taxon>
        <taxon>Labeoninae</taxon>
        <taxon>Labeonini</taxon>
        <taxon>Cirrhinus</taxon>
    </lineage>
</organism>
<feature type="region of interest" description="Disordered" evidence="1">
    <location>
        <begin position="1"/>
        <end position="21"/>
    </location>
</feature>
<protein>
    <submittedName>
        <fullName evidence="2">Uncharacterized protein</fullName>
    </submittedName>
</protein>
<comment type="caution">
    <text evidence="2">The sequence shown here is derived from an EMBL/GenBank/DDBJ whole genome shotgun (WGS) entry which is preliminary data.</text>
</comment>
<evidence type="ECO:0000313" key="2">
    <source>
        <dbReference type="EMBL" id="KAL0156649.1"/>
    </source>
</evidence>
<keyword evidence="3" id="KW-1185">Reference proteome</keyword>
<proteinExistence type="predicted"/>
<reference evidence="2 3" key="1">
    <citation type="submission" date="2024-05" db="EMBL/GenBank/DDBJ databases">
        <title>Genome sequencing and assembly of Indian major carp, Cirrhinus mrigala (Hamilton, 1822).</title>
        <authorList>
            <person name="Mohindra V."/>
            <person name="Chowdhury L.M."/>
            <person name="Lal K."/>
            <person name="Jena J.K."/>
        </authorList>
    </citation>
    <scope>NUCLEOTIDE SEQUENCE [LARGE SCALE GENOMIC DNA]</scope>
    <source>
        <strain evidence="2">CM1030</strain>
        <tissue evidence="2">Blood</tissue>
    </source>
</reference>
<gene>
    <name evidence="2" type="ORF">M9458_047895</name>
</gene>
<evidence type="ECO:0000313" key="3">
    <source>
        <dbReference type="Proteomes" id="UP001529510"/>
    </source>
</evidence>
<accession>A0ABD0N3A9</accession>
<dbReference type="Proteomes" id="UP001529510">
    <property type="component" value="Unassembled WGS sequence"/>
</dbReference>
<dbReference type="EMBL" id="JAMKFB020000024">
    <property type="protein sequence ID" value="KAL0156649.1"/>
    <property type="molecule type" value="Genomic_DNA"/>
</dbReference>
<feature type="non-terminal residue" evidence="2">
    <location>
        <position position="61"/>
    </location>
</feature>
<feature type="compositionally biased region" description="Basic and acidic residues" evidence="1">
    <location>
        <begin position="7"/>
        <end position="17"/>
    </location>
</feature>
<name>A0ABD0N3A9_CIRMR</name>
<evidence type="ECO:0000256" key="1">
    <source>
        <dbReference type="SAM" id="MobiDB-lite"/>
    </source>
</evidence>